<evidence type="ECO:0000256" key="2">
    <source>
        <dbReference type="SAM" id="MobiDB-lite"/>
    </source>
</evidence>
<feature type="compositionally biased region" description="Basic and acidic residues" evidence="2">
    <location>
        <begin position="525"/>
        <end position="534"/>
    </location>
</feature>
<dbReference type="InterPro" id="IPR027417">
    <property type="entry name" value="P-loop_NTPase"/>
</dbReference>
<evidence type="ECO:0000256" key="1">
    <source>
        <dbReference type="SAM" id="Coils"/>
    </source>
</evidence>
<dbReference type="Pfam" id="PF00350">
    <property type="entry name" value="Dynamin_N"/>
    <property type="match status" value="1"/>
</dbReference>
<reference evidence="5" key="1">
    <citation type="journal article" date="2020" name="New Phytol.">
        <title>Comparative genomics reveals dynamic genome evolution in host specialist ectomycorrhizal fungi.</title>
        <authorList>
            <person name="Lofgren L.A."/>
            <person name="Nguyen N.H."/>
            <person name="Vilgalys R."/>
            <person name="Ruytinx J."/>
            <person name="Liao H.L."/>
            <person name="Branco S."/>
            <person name="Kuo A."/>
            <person name="LaButti K."/>
            <person name="Lipzen A."/>
            <person name="Andreopoulos W."/>
            <person name="Pangilinan J."/>
            <person name="Riley R."/>
            <person name="Hundley H."/>
            <person name="Na H."/>
            <person name="Barry K."/>
            <person name="Grigoriev I.V."/>
            <person name="Stajich J.E."/>
            <person name="Kennedy P.G."/>
        </authorList>
    </citation>
    <scope>NUCLEOTIDE SEQUENCE</scope>
    <source>
        <strain evidence="5">DOB743</strain>
    </source>
</reference>
<feature type="region of interest" description="Disordered" evidence="2">
    <location>
        <begin position="489"/>
        <end position="571"/>
    </location>
</feature>
<evidence type="ECO:0000259" key="4">
    <source>
        <dbReference type="Pfam" id="PF24564"/>
    </source>
</evidence>
<dbReference type="EMBL" id="JABBWD010000011">
    <property type="protein sequence ID" value="KAG1779833.1"/>
    <property type="molecule type" value="Genomic_DNA"/>
</dbReference>
<evidence type="ECO:0000313" key="5">
    <source>
        <dbReference type="EMBL" id="KAG1779833.1"/>
    </source>
</evidence>
<organism evidence="5 6">
    <name type="scientific">Suillus placidus</name>
    <dbReference type="NCBI Taxonomy" id="48579"/>
    <lineage>
        <taxon>Eukaryota</taxon>
        <taxon>Fungi</taxon>
        <taxon>Dikarya</taxon>
        <taxon>Basidiomycota</taxon>
        <taxon>Agaricomycotina</taxon>
        <taxon>Agaricomycetes</taxon>
        <taxon>Agaricomycetidae</taxon>
        <taxon>Boletales</taxon>
        <taxon>Suillineae</taxon>
        <taxon>Suillaceae</taxon>
        <taxon>Suillus</taxon>
    </lineage>
</organism>
<feature type="coiled-coil region" evidence="1">
    <location>
        <begin position="600"/>
        <end position="627"/>
    </location>
</feature>
<sequence>MESVSRSPHGQSPRPLIKIEPTEELSIVSFSESAGDDTLPSAPDIKVEPVIEPTLYQLYDFADEIPYTPENALHEGLGMVKTLKVAIEKLELGTSKLRKDVWLREIDSLLNQVGPTTMIAICGATGAGKSSTINALLDVDVVPTSGMRACTSVVTEVAYHAAPTINADVSFLSEAEWREELIVLLDDLKAEDGNLKRTTDLRGDVEVAWHKVHAIYPSITLSQLVNMTVDQMLTCDPNIARVLGTTRKISADNSRSFAEKIARYIDSSMDHERRGKKDKTRKDKKTSTSDTLVISTEEKKDHDTALWPLIRQVNIRCNARALSTGAMLVDLPGVADVNPARNRIAKDYMKKCNCIWILAPITRAVDDKAARDLLGEAFRLQLMMGKFLLLNGNYDAYTITFIATKCDDITCSEVISALDLKDDAVLEEITSRIASCKAEAAELRLKKVDAESRTKTIRKQLEQLETSLQQHQHKMALVNGKIFTPQLTTTAHQTTPGQSVGKKRKNTRRGESGPPKRQKSSTIGEDSKADSDRDMEVDDAYGGQKLVEEEQEEQEKEDTQHHDGIEDESEEELRAVQVLNAKIDDIQEAIKARLEQLHDVQKAQMNIMDALDNLKRKENEARRDQNTFCSLKRSEFSCNVLKEDFRVGLKHLDDTAAEERNPDSFDPTEDLRNYDEIDLPIFTCSSRDYVRITGRIERDGHPSCFSNVDDTGIPALQQWCHRLATGSQSRAAKQFHSQLNRFANSVQVYVDGIGDVIVADSKALREKWESVEGGLKGFKLSAMDNGSCIKVDPDGKPTGITPRLDFGACVEKCVSDLQGLFHDGLEDKCRVGAVNAAEGAVRHVDEFAGSMHWNTYRATLRRHGSWHCDLNVELLTPFTRNIASSWSTLFKSDLFTPLSSAITECVNKLLADVEASAAPGLKDCACARSSDSQEEARLALGKIIEVVEEALVQEQKEISRSLAPHVQTELVDGYNLAVKQRGRGSVARQKTVFHDYVDTHKHAIFNGGAEVLLDRLSAAAEAVGKAVNESLRELAEKVEVSISVLWEGMPDDHLGNVVTGSGEGVFGLLDGLSSSLCFLDFFSIAIGDL</sequence>
<name>A0A9P7A0L8_9AGAM</name>
<dbReference type="PANTHER" id="PTHR36681">
    <property type="entry name" value="NUCLEAR GTPASE, GERMINAL CENTER-ASSOCIATED, TANDEM DUPLICATE 3"/>
    <property type="match status" value="1"/>
</dbReference>
<dbReference type="Proteomes" id="UP000714275">
    <property type="component" value="Unassembled WGS sequence"/>
</dbReference>
<keyword evidence="6" id="KW-1185">Reference proteome</keyword>
<gene>
    <name evidence="5" type="ORF">EV702DRAFT_1277236</name>
</gene>
<dbReference type="InterPro" id="IPR056024">
    <property type="entry name" value="DUF7605"/>
</dbReference>
<dbReference type="PANTHER" id="PTHR36681:SF3">
    <property type="entry name" value="NUCLEAR GTPASE, GERMINAL CENTER-ASSOCIATED, TANDEM DUPLICATE 3"/>
    <property type="match status" value="1"/>
</dbReference>
<comment type="caution">
    <text evidence="5">The sequence shown here is derived from an EMBL/GenBank/DDBJ whole genome shotgun (WGS) entry which is preliminary data.</text>
</comment>
<evidence type="ECO:0008006" key="7">
    <source>
        <dbReference type="Google" id="ProtNLM"/>
    </source>
</evidence>
<keyword evidence="1" id="KW-0175">Coiled coil</keyword>
<protein>
    <recommendedName>
        <fullName evidence="7">Nuclear GTPase SLIP-GC</fullName>
    </recommendedName>
</protein>
<dbReference type="Pfam" id="PF24564">
    <property type="entry name" value="DUF7605"/>
    <property type="match status" value="1"/>
</dbReference>
<dbReference type="InterPro" id="IPR045063">
    <property type="entry name" value="Dynamin_N"/>
</dbReference>
<accession>A0A9P7A0L8</accession>
<dbReference type="AlphaFoldDB" id="A0A9P7A0L8"/>
<dbReference type="Gene3D" id="3.40.50.300">
    <property type="entry name" value="P-loop containing nucleotide triphosphate hydrolases"/>
    <property type="match status" value="2"/>
</dbReference>
<feature type="region of interest" description="Disordered" evidence="2">
    <location>
        <begin position="269"/>
        <end position="290"/>
    </location>
</feature>
<evidence type="ECO:0000313" key="6">
    <source>
        <dbReference type="Proteomes" id="UP000714275"/>
    </source>
</evidence>
<feature type="domain" description="Dynamin N-terminal" evidence="3">
    <location>
        <begin position="119"/>
        <end position="373"/>
    </location>
</feature>
<proteinExistence type="predicted"/>
<evidence type="ECO:0000259" key="3">
    <source>
        <dbReference type="Pfam" id="PF00350"/>
    </source>
</evidence>
<feature type="domain" description="DUF7605" evidence="4">
    <location>
        <begin position="842"/>
        <end position="1000"/>
    </location>
</feature>
<dbReference type="OrthoDB" id="3598281at2759"/>
<feature type="coiled-coil region" evidence="1">
    <location>
        <begin position="426"/>
        <end position="481"/>
    </location>
</feature>
<dbReference type="SUPFAM" id="SSF52540">
    <property type="entry name" value="P-loop containing nucleoside triphosphate hydrolases"/>
    <property type="match status" value="1"/>
</dbReference>